<gene>
    <name evidence="1" type="ORF">M440DRAFT_1247637</name>
</gene>
<organism evidence="1 2">
    <name type="scientific">Trichoderma longibrachiatum ATCC 18648</name>
    <dbReference type="NCBI Taxonomy" id="983965"/>
    <lineage>
        <taxon>Eukaryota</taxon>
        <taxon>Fungi</taxon>
        <taxon>Dikarya</taxon>
        <taxon>Ascomycota</taxon>
        <taxon>Pezizomycotina</taxon>
        <taxon>Sordariomycetes</taxon>
        <taxon>Hypocreomycetidae</taxon>
        <taxon>Hypocreales</taxon>
        <taxon>Hypocreaceae</taxon>
        <taxon>Trichoderma</taxon>
    </lineage>
</organism>
<reference evidence="1 2" key="1">
    <citation type="submission" date="2016-07" db="EMBL/GenBank/DDBJ databases">
        <title>Multiple horizontal gene transfer events from other fungi enriched the ability of initially mycotrophic Trichoderma (Ascomycota) to feed on dead plant biomass.</title>
        <authorList>
            <consortium name="DOE Joint Genome Institute"/>
            <person name="Aerts A."/>
            <person name="Atanasova L."/>
            <person name="Chenthamara K."/>
            <person name="Zhang J."/>
            <person name="Grujic M."/>
            <person name="Henrissat B."/>
            <person name="Kuo A."/>
            <person name="Salamov A."/>
            <person name="Lipzen A."/>
            <person name="Labutti K."/>
            <person name="Barry K."/>
            <person name="Miao Y."/>
            <person name="Rahimi M.J."/>
            <person name="Shen Q."/>
            <person name="Grigoriev I.V."/>
            <person name="Kubicek C.P."/>
            <person name="Druzhinina I.S."/>
        </authorList>
    </citation>
    <scope>NUCLEOTIDE SEQUENCE [LARGE SCALE GENOMIC DNA]</scope>
    <source>
        <strain evidence="1 2">ATCC 18648</strain>
    </source>
</reference>
<proteinExistence type="predicted"/>
<evidence type="ECO:0000313" key="1">
    <source>
        <dbReference type="EMBL" id="PTB76192.1"/>
    </source>
</evidence>
<protein>
    <submittedName>
        <fullName evidence="1">Uncharacterized protein</fullName>
    </submittedName>
</protein>
<sequence length="153" mass="16733">MRMYVRSTAGIHMYAGAFHRNEIVPHFFTRSPADDTTSQLAELKVLGPADASTGDRSVEAGPPLPSPFLLASLASDRAVGLLLRKVRCPICRDTAIRKCGRGKPSTSLEQVSPGPGCRFSKPSFCFFRPLALGHRYWLSEMKPPANQTSPRSC</sequence>
<name>A0A2T4C3R5_TRILO</name>
<dbReference type="AlphaFoldDB" id="A0A2T4C3R5"/>
<accession>A0A2T4C3R5</accession>
<dbReference type="Proteomes" id="UP000240760">
    <property type="component" value="Unassembled WGS sequence"/>
</dbReference>
<dbReference type="EMBL" id="KZ679132">
    <property type="protein sequence ID" value="PTB76192.1"/>
    <property type="molecule type" value="Genomic_DNA"/>
</dbReference>
<keyword evidence="2" id="KW-1185">Reference proteome</keyword>
<evidence type="ECO:0000313" key="2">
    <source>
        <dbReference type="Proteomes" id="UP000240760"/>
    </source>
</evidence>